<dbReference type="NCBIfam" id="NF005877">
    <property type="entry name" value="PRK07824.1"/>
    <property type="match status" value="1"/>
</dbReference>
<evidence type="ECO:0000313" key="3">
    <source>
        <dbReference type="EMBL" id="QPR31666.1"/>
    </source>
</evidence>
<evidence type="ECO:0000313" key="6">
    <source>
        <dbReference type="Proteomes" id="UP000595198"/>
    </source>
</evidence>
<dbReference type="Pfam" id="PF13193">
    <property type="entry name" value="AMP-binding_C"/>
    <property type="match status" value="1"/>
</dbReference>
<dbReference type="PANTHER" id="PTHR43201:SF32">
    <property type="entry name" value="2-SUCCINYLBENZOATE--COA LIGASE, CHLOROPLASTIC_PEROXISOMAL"/>
    <property type="match status" value="1"/>
</dbReference>
<gene>
    <name evidence="3" type="ORF">I6G95_04335</name>
    <name evidence="4" type="ORF">I6H48_04915</name>
</gene>
<dbReference type="SUPFAM" id="SSF56801">
    <property type="entry name" value="Acetyl-CoA synthetase-like"/>
    <property type="match status" value="1"/>
</dbReference>
<dbReference type="InterPro" id="IPR042099">
    <property type="entry name" value="ANL_N_sf"/>
</dbReference>
<dbReference type="Proteomes" id="UP000595198">
    <property type="component" value="Chromosome"/>
</dbReference>
<dbReference type="EMBL" id="CP065628">
    <property type="protein sequence ID" value="QPR31666.1"/>
    <property type="molecule type" value="Genomic_DNA"/>
</dbReference>
<dbReference type="EMBL" id="CP066023">
    <property type="protein sequence ID" value="QQB83545.1"/>
    <property type="molecule type" value="Genomic_DNA"/>
</dbReference>
<dbReference type="InterPro" id="IPR025110">
    <property type="entry name" value="AMP-bd_C"/>
</dbReference>
<evidence type="ECO:0000313" key="4">
    <source>
        <dbReference type="EMBL" id="QQB83545.1"/>
    </source>
</evidence>
<name>A0AB37GCT0_CORAY</name>
<dbReference type="Proteomes" id="UP000594774">
    <property type="component" value="Chromosome"/>
</dbReference>
<dbReference type="InterPro" id="IPR045851">
    <property type="entry name" value="AMP-bd_C_sf"/>
</dbReference>
<feature type="domain" description="AMP-dependent synthetase/ligase" evidence="1">
    <location>
        <begin position="57"/>
        <end position="222"/>
    </location>
</feature>
<dbReference type="GO" id="GO:0006631">
    <property type="term" value="P:fatty acid metabolic process"/>
    <property type="evidence" value="ECO:0007669"/>
    <property type="project" value="TreeGrafter"/>
</dbReference>
<dbReference type="AlphaFoldDB" id="A0AB37GCT0"/>
<accession>A0AB37GCT0</accession>
<evidence type="ECO:0000259" key="2">
    <source>
        <dbReference type="Pfam" id="PF13193"/>
    </source>
</evidence>
<keyword evidence="6" id="KW-1185">Reference proteome</keyword>
<organism evidence="3 5">
    <name type="scientific">Corynebacterium amycolatum</name>
    <dbReference type="NCBI Taxonomy" id="43765"/>
    <lineage>
        <taxon>Bacteria</taxon>
        <taxon>Bacillati</taxon>
        <taxon>Actinomycetota</taxon>
        <taxon>Actinomycetes</taxon>
        <taxon>Mycobacteriales</taxon>
        <taxon>Corynebacteriaceae</taxon>
        <taxon>Corynebacterium</taxon>
    </lineage>
</organism>
<dbReference type="PANTHER" id="PTHR43201">
    <property type="entry name" value="ACYL-COA SYNTHETASE"/>
    <property type="match status" value="1"/>
</dbReference>
<protein>
    <submittedName>
        <fullName evidence="3">O-succinylbenzoate--CoA ligase</fullName>
        <ecNumber evidence="3">6.2.1.26</ecNumber>
    </submittedName>
</protein>
<dbReference type="InterPro" id="IPR000873">
    <property type="entry name" value="AMP-dep_synth/lig_dom"/>
</dbReference>
<evidence type="ECO:0000313" key="5">
    <source>
        <dbReference type="Proteomes" id="UP000594774"/>
    </source>
</evidence>
<dbReference type="GO" id="GO:0008756">
    <property type="term" value="F:o-succinylbenzoate-CoA ligase activity"/>
    <property type="evidence" value="ECO:0007669"/>
    <property type="project" value="UniProtKB-EC"/>
</dbReference>
<dbReference type="GO" id="GO:0031956">
    <property type="term" value="F:medium-chain fatty acid-CoA ligase activity"/>
    <property type="evidence" value="ECO:0007669"/>
    <property type="project" value="TreeGrafter"/>
</dbReference>
<dbReference type="Gene3D" id="3.40.50.12780">
    <property type="entry name" value="N-terminal domain of ligase-like"/>
    <property type="match status" value="1"/>
</dbReference>
<dbReference type="Pfam" id="PF00501">
    <property type="entry name" value="AMP-binding"/>
    <property type="match status" value="1"/>
</dbReference>
<feature type="domain" description="AMP-binding enzyme C-terminal" evidence="2">
    <location>
        <begin position="298"/>
        <end position="372"/>
    </location>
</feature>
<evidence type="ECO:0000259" key="1">
    <source>
        <dbReference type="Pfam" id="PF00501"/>
    </source>
</evidence>
<dbReference type="RefSeq" id="WP_197915223.1">
    <property type="nucleotide sequence ID" value="NZ_CP065628.1"/>
</dbReference>
<sequence>MVWVVRTLSLLSINPHNPTAILPDLRAALDGEVSLLPVPLHDGTRASILRNSQRAGEPIDESIALVVGTSGSTGTPKGAQLTVDNLVSSATATHQWLGGEGQWLLAMPAYHIAGLQVLIRSLLAGTNPVCVDVTDGFDVAAFADGAEALTSDRAYTSLAPMQLAKAMEEPFGAAALRLFDAVLVGGAALNPQVAARAEELGINVVTTYGSSETAGGCVYDGQPIEGAQVAIENGRVWLGGPMIAHGYRNAPSHEAFHKPGWFATSDAGEIHDGRLVITGRLDTIIDSGGLKLHPEVLERELLAIDGVTGACVVGVPHPRLGHAIVAAYEGIAELGDVMDGLGDAEDAGRINHWMIPKDLRRVEALPLIGPGKVDRKKVAALF</sequence>
<proteinExistence type="predicted"/>
<dbReference type="PROSITE" id="PS00455">
    <property type="entry name" value="AMP_BINDING"/>
    <property type="match status" value="1"/>
</dbReference>
<dbReference type="InterPro" id="IPR020845">
    <property type="entry name" value="AMP-binding_CS"/>
</dbReference>
<keyword evidence="3" id="KW-0436">Ligase</keyword>
<reference evidence="5 6" key="1">
    <citation type="submission" date="2020-12" db="EMBL/GenBank/DDBJ databases">
        <title>FDA dAtabase for Regulatory Grade micrObial Sequences (FDA-ARGOS): Supporting development and validation of Infectious Disease Dx tests.</title>
        <authorList>
            <person name="Sproer C."/>
            <person name="Gronow S."/>
            <person name="Severitt S."/>
            <person name="Schroder I."/>
            <person name="Tallon L."/>
            <person name="Sadzewicz L."/>
            <person name="Zhao X."/>
            <person name="Boylan J."/>
            <person name="Ott S."/>
            <person name="Bowen H."/>
            <person name="Vavikolanu K."/>
            <person name="Mehta A."/>
            <person name="Aluvathingal J."/>
            <person name="Nadendla S."/>
            <person name="Lowell S."/>
            <person name="Myers T."/>
            <person name="Yan Y."/>
            <person name="Sichtig H."/>
        </authorList>
    </citation>
    <scope>NUCLEOTIDE SEQUENCE [LARGE SCALE GENOMIC DNA]</scope>
    <source>
        <strain evidence="3 5">FDAARGOS_938</strain>
        <strain evidence="4 6">FDAARGOS_991</strain>
    </source>
</reference>
<dbReference type="Gene3D" id="3.30.300.30">
    <property type="match status" value="1"/>
</dbReference>
<dbReference type="EC" id="6.2.1.26" evidence="3"/>